<feature type="transmembrane region" description="Helical" evidence="16">
    <location>
        <begin position="320"/>
        <end position="342"/>
    </location>
</feature>
<dbReference type="PANTHER" id="PTHR30474">
    <property type="entry name" value="CELL CYCLE PROTEIN"/>
    <property type="match status" value="1"/>
</dbReference>
<evidence type="ECO:0000256" key="1">
    <source>
        <dbReference type="ARBA" id="ARBA00004651"/>
    </source>
</evidence>
<comment type="catalytic activity">
    <reaction evidence="15 16">
        <text>[GlcNAc-(1-&gt;4)-Mur2Ac(oyl-L-Ala-gamma-D-Glu-L-Lys-D-Ala-D-Ala)](n)-di-trans,octa-cis-undecaprenyl diphosphate + beta-D-GlcNAc-(1-&gt;4)-Mur2Ac(oyl-L-Ala-gamma-D-Glu-L-Lys-D-Ala-D-Ala)-di-trans,octa-cis-undecaprenyl diphosphate = [GlcNAc-(1-&gt;4)-Mur2Ac(oyl-L-Ala-gamma-D-Glu-L-Lys-D-Ala-D-Ala)](n+1)-di-trans,octa-cis-undecaprenyl diphosphate + di-trans,octa-cis-undecaprenyl diphosphate + H(+)</text>
        <dbReference type="Rhea" id="RHEA:23708"/>
        <dbReference type="Rhea" id="RHEA-COMP:9602"/>
        <dbReference type="Rhea" id="RHEA-COMP:9603"/>
        <dbReference type="ChEBI" id="CHEBI:15378"/>
        <dbReference type="ChEBI" id="CHEBI:58405"/>
        <dbReference type="ChEBI" id="CHEBI:60033"/>
        <dbReference type="ChEBI" id="CHEBI:78435"/>
        <dbReference type="EC" id="2.4.99.28"/>
    </reaction>
</comment>
<dbReference type="PANTHER" id="PTHR30474:SF2">
    <property type="entry name" value="PEPTIDOGLYCAN GLYCOSYLTRANSFERASE FTSW-RELATED"/>
    <property type="match status" value="1"/>
</dbReference>
<dbReference type="RefSeq" id="WP_002709802.1">
    <property type="nucleotide sequence ID" value="NZ_JH651384.1"/>
</dbReference>
<keyword evidence="7 16" id="KW-0812">Transmembrane</keyword>
<comment type="similarity">
    <text evidence="14 16">Belongs to the SEDS family. FtsW subfamily.</text>
</comment>
<dbReference type="NCBIfam" id="TIGR02614">
    <property type="entry name" value="ftsW"/>
    <property type="match status" value="1"/>
</dbReference>
<keyword evidence="10 16" id="KW-1133">Transmembrane helix</keyword>
<evidence type="ECO:0000256" key="9">
    <source>
        <dbReference type="ARBA" id="ARBA00022984"/>
    </source>
</evidence>
<evidence type="ECO:0000256" key="5">
    <source>
        <dbReference type="ARBA" id="ARBA00022676"/>
    </source>
</evidence>
<dbReference type="GO" id="GO:0032153">
    <property type="term" value="C:cell division site"/>
    <property type="evidence" value="ECO:0007669"/>
    <property type="project" value="UniProtKB-UniRule"/>
</dbReference>
<feature type="transmembrane region" description="Helical" evidence="16">
    <location>
        <begin position="91"/>
        <end position="108"/>
    </location>
</feature>
<evidence type="ECO:0000256" key="11">
    <source>
        <dbReference type="ARBA" id="ARBA00023136"/>
    </source>
</evidence>
<dbReference type="InterPro" id="IPR001182">
    <property type="entry name" value="FtsW/RodA"/>
</dbReference>
<evidence type="ECO:0000256" key="12">
    <source>
        <dbReference type="ARBA" id="ARBA00023306"/>
    </source>
</evidence>
<dbReference type="HAMAP" id="MF_00913">
    <property type="entry name" value="PGT_FtsW_proteobact"/>
    <property type="match status" value="1"/>
</dbReference>
<feature type="transmembrane region" description="Helical" evidence="16">
    <location>
        <begin position="203"/>
        <end position="222"/>
    </location>
</feature>
<dbReference type="UniPathway" id="UPA00219"/>
<dbReference type="GO" id="GO:0043093">
    <property type="term" value="P:FtsZ-dependent cytokinesis"/>
    <property type="evidence" value="ECO:0007669"/>
    <property type="project" value="UniProtKB-UniRule"/>
</dbReference>
<keyword evidence="18" id="KW-1185">Reference proteome</keyword>
<evidence type="ECO:0000256" key="14">
    <source>
        <dbReference type="ARBA" id="ARBA00038053"/>
    </source>
</evidence>
<dbReference type="GO" id="GO:0008955">
    <property type="term" value="F:peptidoglycan glycosyltransferase activity"/>
    <property type="evidence" value="ECO:0007669"/>
    <property type="project" value="UniProtKB-UniRule"/>
</dbReference>
<comment type="subcellular location">
    <subcellularLocation>
        <location evidence="16">Cell inner membrane</location>
        <topology evidence="16">Multi-pass membrane protein</topology>
    </subcellularLocation>
    <subcellularLocation>
        <location evidence="1">Cell membrane</location>
        <topology evidence="1">Multi-pass membrane protein</topology>
    </subcellularLocation>
    <text evidence="16">Localizes to the division septum.</text>
</comment>
<dbReference type="GO" id="GO:0015648">
    <property type="term" value="F:lipid-linked peptidoglycan transporter activity"/>
    <property type="evidence" value="ECO:0007669"/>
    <property type="project" value="TreeGrafter"/>
</dbReference>
<proteinExistence type="inferred from homology"/>
<feature type="transmembrane region" description="Helical" evidence="16">
    <location>
        <begin position="156"/>
        <end position="173"/>
    </location>
</feature>
<keyword evidence="6 16" id="KW-0808">Transferase</keyword>
<reference evidence="18" key="1">
    <citation type="journal article" date="2011" name="Stand. Genomic Sci.">
        <title>Genome sequence of the filamentous, gliding Thiothrix nivea neotype strain (JP2(T)).</title>
        <authorList>
            <person name="Lapidus A."/>
            <person name="Nolan M."/>
            <person name="Lucas S."/>
            <person name="Glavina Del Rio T."/>
            <person name="Tice H."/>
            <person name="Cheng J.F."/>
            <person name="Tapia R."/>
            <person name="Han C."/>
            <person name="Goodwin L."/>
            <person name="Pitluck S."/>
            <person name="Liolios K."/>
            <person name="Pagani I."/>
            <person name="Ivanova N."/>
            <person name="Huntemann M."/>
            <person name="Mavromatis K."/>
            <person name="Mikhailova N."/>
            <person name="Pati A."/>
            <person name="Chen A."/>
            <person name="Palaniappan K."/>
            <person name="Land M."/>
            <person name="Brambilla E.M."/>
            <person name="Rohde M."/>
            <person name="Abt B."/>
            <person name="Verbarg S."/>
            <person name="Goker M."/>
            <person name="Bristow J."/>
            <person name="Eisen J.A."/>
            <person name="Markowitz V."/>
            <person name="Hugenholtz P."/>
            <person name="Kyrpides N.C."/>
            <person name="Klenk H.P."/>
            <person name="Woyke T."/>
        </authorList>
    </citation>
    <scope>NUCLEOTIDE SEQUENCE [LARGE SCALE GENOMIC DNA]</scope>
    <source>
        <strain evidence="18">ATCC 35100 / DSM 5205 / JP2</strain>
    </source>
</reference>
<keyword evidence="3 16" id="KW-1003">Cell membrane</keyword>
<dbReference type="GO" id="GO:0005886">
    <property type="term" value="C:plasma membrane"/>
    <property type="evidence" value="ECO:0007669"/>
    <property type="project" value="UniProtKB-SubCell"/>
</dbReference>
<dbReference type="InterPro" id="IPR013437">
    <property type="entry name" value="FtsW"/>
</dbReference>
<feature type="transmembrane region" description="Helical" evidence="16">
    <location>
        <begin position="179"/>
        <end position="196"/>
    </location>
</feature>
<feature type="transmembrane region" description="Helical" evidence="16">
    <location>
        <begin position="120"/>
        <end position="144"/>
    </location>
</feature>
<feature type="transmembrane region" description="Helical" evidence="16">
    <location>
        <begin position="59"/>
        <end position="79"/>
    </location>
</feature>
<feature type="transmembrane region" description="Helical" evidence="16">
    <location>
        <begin position="25"/>
        <end position="47"/>
    </location>
</feature>
<dbReference type="Proteomes" id="UP000005317">
    <property type="component" value="Unassembled WGS sequence"/>
</dbReference>
<accession>A0A656HG82</accession>
<evidence type="ECO:0000256" key="8">
    <source>
        <dbReference type="ARBA" id="ARBA00022960"/>
    </source>
</evidence>
<protein>
    <recommendedName>
        <fullName evidence="16">Probable peptidoglycan glycosyltransferase FtsW</fullName>
        <shortName evidence="16">PGT</shortName>
        <ecNumber evidence="16">2.4.99.28</ecNumber>
    </recommendedName>
    <alternativeName>
        <fullName evidence="16">Cell division protein FtsW</fullName>
    </alternativeName>
    <alternativeName>
        <fullName evidence="16">Cell wall polymerase</fullName>
    </alternativeName>
    <alternativeName>
        <fullName evidence="16">Peptidoglycan polymerase</fullName>
        <shortName evidence="16">PG polymerase</shortName>
    </alternativeName>
</protein>
<comment type="function">
    <text evidence="16">Peptidoglycan polymerase that is essential for cell division.</text>
</comment>
<keyword evidence="5 16" id="KW-0328">Glycosyltransferase</keyword>
<evidence type="ECO:0000256" key="2">
    <source>
        <dbReference type="ARBA" id="ARBA00004752"/>
    </source>
</evidence>
<evidence type="ECO:0000256" key="3">
    <source>
        <dbReference type="ARBA" id="ARBA00022475"/>
    </source>
</evidence>
<organism evidence="17 18">
    <name type="scientific">Thiothrix nivea (strain ATCC 35100 / DSM 5205 / JP2)</name>
    <dbReference type="NCBI Taxonomy" id="870187"/>
    <lineage>
        <taxon>Bacteria</taxon>
        <taxon>Pseudomonadati</taxon>
        <taxon>Pseudomonadota</taxon>
        <taxon>Gammaproteobacteria</taxon>
        <taxon>Thiotrichales</taxon>
        <taxon>Thiotrichaceae</taxon>
        <taxon>Thiothrix</taxon>
    </lineage>
</organism>
<evidence type="ECO:0000256" key="6">
    <source>
        <dbReference type="ARBA" id="ARBA00022679"/>
    </source>
</evidence>
<evidence type="ECO:0000256" key="13">
    <source>
        <dbReference type="ARBA" id="ARBA00023316"/>
    </source>
</evidence>
<evidence type="ECO:0000256" key="7">
    <source>
        <dbReference type="ARBA" id="ARBA00022692"/>
    </source>
</evidence>
<dbReference type="GO" id="GO:0008360">
    <property type="term" value="P:regulation of cell shape"/>
    <property type="evidence" value="ECO:0007669"/>
    <property type="project" value="UniProtKB-KW"/>
</dbReference>
<dbReference type="OrthoDB" id="9768187at2"/>
<keyword evidence="11 16" id="KW-0472">Membrane</keyword>
<keyword evidence="12 16" id="KW-0131">Cell cycle</keyword>
<dbReference type="AlphaFoldDB" id="A0A656HG82"/>
<dbReference type="Pfam" id="PF01098">
    <property type="entry name" value="FTSW_RODA_SPOVE"/>
    <property type="match status" value="1"/>
</dbReference>
<gene>
    <name evidence="16" type="primary">ftsW</name>
    <name evidence="17" type="ORF">Thini_3396</name>
</gene>
<name>A0A656HG82_THINJ</name>
<keyword evidence="4 16" id="KW-0132">Cell division</keyword>
<dbReference type="GO" id="GO:0009252">
    <property type="term" value="P:peptidoglycan biosynthetic process"/>
    <property type="evidence" value="ECO:0007669"/>
    <property type="project" value="UniProtKB-UniRule"/>
</dbReference>
<sequence length="411" mass="45105">MITLPSMQAEMPASSPWGPYIDRDLLVALLALIGIGIVMLASASMWVAEKQYEDPYFYLQRQSIYLLLGLVVAVVMYQIRVDFWQQLGVRLLPIVLALLVLVLIPGIGKEVNGSRRWLSFGFMSVQVSEMAKLIMLMYLSGYLIRHGKNLADSPSYQPLLIPLVVLGITGGLLLLEPDFGSTIVIFVTGLALLFLGGVSLKRLAILLGGALLVMIPVSMMGYRSARWDALMNPWAHEADKGYQTVHALMAIGDGGWFGNGLGGGIQKLFYLPEAHNDFIFSILAEEFGFIGMLLVLALYGWLVVRAFVIGFQADKVGKHFGAYVAYGIGFWMGFQVILHIGVNLAVLPPKGLTLPLMSYGGSSLMVTLAAMALLMRVYRETQFALLGLPERHAVGVQTSRPRPVRRRAARG</sequence>
<dbReference type="GO" id="GO:0071555">
    <property type="term" value="P:cell wall organization"/>
    <property type="evidence" value="ECO:0007669"/>
    <property type="project" value="UniProtKB-KW"/>
</dbReference>
<evidence type="ECO:0000256" key="10">
    <source>
        <dbReference type="ARBA" id="ARBA00022989"/>
    </source>
</evidence>
<dbReference type="EC" id="2.4.99.28" evidence="16"/>
<evidence type="ECO:0000313" key="17">
    <source>
        <dbReference type="EMBL" id="EIJ35908.1"/>
    </source>
</evidence>
<evidence type="ECO:0000256" key="4">
    <source>
        <dbReference type="ARBA" id="ARBA00022618"/>
    </source>
</evidence>
<evidence type="ECO:0000256" key="16">
    <source>
        <dbReference type="HAMAP-Rule" id="MF_00913"/>
    </source>
</evidence>
<evidence type="ECO:0000313" key="18">
    <source>
        <dbReference type="Proteomes" id="UP000005317"/>
    </source>
</evidence>
<evidence type="ECO:0000256" key="15">
    <source>
        <dbReference type="ARBA" id="ARBA00049902"/>
    </source>
</evidence>
<dbReference type="EMBL" id="JH651384">
    <property type="protein sequence ID" value="EIJ35908.1"/>
    <property type="molecule type" value="Genomic_DNA"/>
</dbReference>
<keyword evidence="16" id="KW-0997">Cell inner membrane</keyword>
<comment type="pathway">
    <text evidence="2 16">Cell wall biogenesis; peptidoglycan biosynthesis.</text>
</comment>
<keyword evidence="8 16" id="KW-0133">Cell shape</keyword>
<feature type="transmembrane region" description="Helical" evidence="16">
    <location>
        <begin position="354"/>
        <end position="375"/>
    </location>
</feature>
<feature type="transmembrane region" description="Helical" evidence="16">
    <location>
        <begin position="287"/>
        <end position="308"/>
    </location>
</feature>
<keyword evidence="9 16" id="KW-0573">Peptidoglycan synthesis</keyword>
<keyword evidence="13 16" id="KW-0961">Cell wall biogenesis/degradation</keyword>